<dbReference type="Proteomes" id="UP001595722">
    <property type="component" value="Unassembled WGS sequence"/>
</dbReference>
<dbReference type="RefSeq" id="WP_376868604.1">
    <property type="nucleotide sequence ID" value="NZ_JBHRYB010000025.1"/>
</dbReference>
<comment type="caution">
    <text evidence="5">The sequence shown here is derived from an EMBL/GenBank/DDBJ whole genome shotgun (WGS) entry which is preliminary data.</text>
</comment>
<evidence type="ECO:0000256" key="1">
    <source>
        <dbReference type="ARBA" id="ARBA00012528"/>
    </source>
</evidence>
<dbReference type="EMBL" id="JBHRYB010000025">
    <property type="protein sequence ID" value="MFC3681915.1"/>
    <property type="molecule type" value="Genomic_DNA"/>
</dbReference>
<protein>
    <recommendedName>
        <fullName evidence="1">diguanylate cyclase</fullName>
        <ecNumber evidence="1">2.7.7.65</ecNumber>
    </recommendedName>
</protein>
<keyword evidence="3" id="KW-0175">Coiled coil</keyword>
<dbReference type="Gene3D" id="3.30.70.270">
    <property type="match status" value="1"/>
</dbReference>
<dbReference type="Pfam" id="PF20975">
    <property type="entry name" value="DGCcoil"/>
    <property type="match status" value="1"/>
</dbReference>
<feature type="coiled-coil region" evidence="3">
    <location>
        <begin position="346"/>
        <end position="387"/>
    </location>
</feature>
<reference evidence="6" key="1">
    <citation type="journal article" date="2019" name="Int. J. Syst. Evol. Microbiol.">
        <title>The Global Catalogue of Microorganisms (GCM) 10K type strain sequencing project: providing services to taxonomists for standard genome sequencing and annotation.</title>
        <authorList>
            <consortium name="The Broad Institute Genomics Platform"/>
            <consortium name="The Broad Institute Genome Sequencing Center for Infectious Disease"/>
            <person name="Wu L."/>
            <person name="Ma J."/>
        </authorList>
    </citation>
    <scope>NUCLEOTIDE SEQUENCE [LARGE SCALE GENOMIC DNA]</scope>
    <source>
        <strain evidence="6">KCTC 42424</strain>
    </source>
</reference>
<dbReference type="PROSITE" id="PS50887">
    <property type="entry name" value="GGDEF"/>
    <property type="match status" value="1"/>
</dbReference>
<evidence type="ECO:0000256" key="2">
    <source>
        <dbReference type="ARBA" id="ARBA00034247"/>
    </source>
</evidence>
<evidence type="ECO:0000256" key="3">
    <source>
        <dbReference type="SAM" id="Coils"/>
    </source>
</evidence>
<evidence type="ECO:0000313" key="6">
    <source>
        <dbReference type="Proteomes" id="UP001595722"/>
    </source>
</evidence>
<name>A0ABV7VX09_9GAMM</name>
<dbReference type="EC" id="2.7.7.65" evidence="1"/>
<dbReference type="InterPro" id="IPR050469">
    <property type="entry name" value="Diguanylate_Cyclase"/>
</dbReference>
<dbReference type="PANTHER" id="PTHR45138:SF9">
    <property type="entry name" value="DIGUANYLATE CYCLASE DGCM-RELATED"/>
    <property type="match status" value="1"/>
</dbReference>
<dbReference type="InterPro" id="IPR000160">
    <property type="entry name" value="GGDEF_dom"/>
</dbReference>
<dbReference type="CDD" id="cd01949">
    <property type="entry name" value="GGDEF"/>
    <property type="match status" value="1"/>
</dbReference>
<dbReference type="InterPro" id="IPR048516">
    <property type="entry name" value="DGCcoil"/>
</dbReference>
<dbReference type="NCBIfam" id="TIGR00254">
    <property type="entry name" value="GGDEF"/>
    <property type="match status" value="1"/>
</dbReference>
<dbReference type="SUPFAM" id="SSF55073">
    <property type="entry name" value="Nucleotide cyclase"/>
    <property type="match status" value="1"/>
</dbReference>
<accession>A0ABV7VX09</accession>
<gene>
    <name evidence="5" type="ORF">ACFOMG_17570</name>
</gene>
<dbReference type="InterPro" id="IPR043128">
    <property type="entry name" value="Rev_trsase/Diguanyl_cyclase"/>
</dbReference>
<feature type="domain" description="GGDEF" evidence="4">
    <location>
        <begin position="418"/>
        <end position="548"/>
    </location>
</feature>
<dbReference type="SMART" id="SM00267">
    <property type="entry name" value="GGDEF"/>
    <property type="match status" value="1"/>
</dbReference>
<sequence>MTQGGGSDSARRWREKYLNLIEDHEKLKHSSEENLDSYRRGLVMVSLLAEGQSPAVDSPLTTLREALKPGATGMEKAMDELERAVRQFESQNSARAEVLLGELNDAASRLLLCPLPRPLLKRIKQVRKQAGAELASWSGYISQLQSWVSIMSEISQLDGYDEQPSKWWQRWFKRDEQAEEFSDNEADVQLHDDPDNGKEPGFSHIAQEVSDTLINLLSQLVIPDRLENTASNLQTRLGKGLNWYELVPLLEDTAEFLIDCLGSGQQEFERFLQTLDDRLQAIQTLVSDASNGQAEREQARKDLDNLVREQISDIRSVVTGSGDLGELGSSVREHLTLIVRAMEKYQEDERAREQRLSEKLEMLQARLNEMEKEAGQARRIIEEHKRRATHDGLTGLPNRDAYQLKLQEELTRKTRYGGPLTLVVADVDHFKRINDNYGHLAGDKVLQLLSKAMRKSLRDVDFIGRYGGEEFVILMPETNAQEALAATEKLRAKVESSPFNFRKERVLITMSFGISEFRPLEDGETVFERADKALYQAKAEGRNRCIVN</sequence>
<organism evidence="5 6">
    <name type="scientific">Bacterioplanoides pacificum</name>
    <dbReference type="NCBI Taxonomy" id="1171596"/>
    <lineage>
        <taxon>Bacteria</taxon>
        <taxon>Pseudomonadati</taxon>
        <taxon>Pseudomonadota</taxon>
        <taxon>Gammaproteobacteria</taxon>
        <taxon>Oceanospirillales</taxon>
        <taxon>Oceanospirillaceae</taxon>
        <taxon>Bacterioplanoides</taxon>
    </lineage>
</organism>
<dbReference type="Pfam" id="PF00990">
    <property type="entry name" value="GGDEF"/>
    <property type="match status" value="1"/>
</dbReference>
<evidence type="ECO:0000259" key="4">
    <source>
        <dbReference type="PROSITE" id="PS50887"/>
    </source>
</evidence>
<keyword evidence="6" id="KW-1185">Reference proteome</keyword>
<comment type="catalytic activity">
    <reaction evidence="2">
        <text>2 GTP = 3',3'-c-di-GMP + 2 diphosphate</text>
        <dbReference type="Rhea" id="RHEA:24898"/>
        <dbReference type="ChEBI" id="CHEBI:33019"/>
        <dbReference type="ChEBI" id="CHEBI:37565"/>
        <dbReference type="ChEBI" id="CHEBI:58805"/>
        <dbReference type="EC" id="2.7.7.65"/>
    </reaction>
</comment>
<proteinExistence type="predicted"/>
<dbReference type="PANTHER" id="PTHR45138">
    <property type="entry name" value="REGULATORY COMPONENTS OF SENSORY TRANSDUCTION SYSTEM"/>
    <property type="match status" value="1"/>
</dbReference>
<dbReference type="InterPro" id="IPR029787">
    <property type="entry name" value="Nucleotide_cyclase"/>
</dbReference>
<evidence type="ECO:0000313" key="5">
    <source>
        <dbReference type="EMBL" id="MFC3681915.1"/>
    </source>
</evidence>